<dbReference type="InterPro" id="IPR001375">
    <property type="entry name" value="Peptidase_S9_cat"/>
</dbReference>
<feature type="domain" description="Peptidase S9A N-terminal" evidence="7">
    <location>
        <begin position="8"/>
        <end position="415"/>
    </location>
</feature>
<reference evidence="8 9" key="1">
    <citation type="submission" date="2019-06" db="EMBL/GenBank/DDBJ databases">
        <title>Sequencing the genomes of 1000 actinobacteria strains.</title>
        <authorList>
            <person name="Klenk H.-P."/>
        </authorList>
    </citation>
    <scope>NUCLEOTIDE SEQUENCE [LARGE SCALE GENOMIC DNA]</scope>
    <source>
        <strain evidence="8 9">DSM 41649</strain>
    </source>
</reference>
<gene>
    <name evidence="8" type="ORF">FB465_3964</name>
</gene>
<dbReference type="OrthoDB" id="9801421at2"/>
<evidence type="ECO:0000256" key="3">
    <source>
        <dbReference type="ARBA" id="ARBA00022670"/>
    </source>
</evidence>
<evidence type="ECO:0000313" key="9">
    <source>
        <dbReference type="Proteomes" id="UP000318416"/>
    </source>
</evidence>
<keyword evidence="4" id="KW-0378">Hydrolase</keyword>
<protein>
    <recommendedName>
        <fullName evidence="2">prolyl oligopeptidase</fullName>
        <ecNumber evidence="2">3.4.21.26</ecNumber>
    </recommendedName>
</protein>
<dbReference type="InterPro" id="IPR023302">
    <property type="entry name" value="Pept_S9A_N"/>
</dbReference>
<evidence type="ECO:0000256" key="5">
    <source>
        <dbReference type="ARBA" id="ARBA00022825"/>
    </source>
</evidence>
<accession>A0A561ETC5</accession>
<name>A0A561ETC5_9ACTN</name>
<dbReference type="EC" id="3.4.21.26" evidence="2"/>
<keyword evidence="3" id="KW-0645">Protease</keyword>
<dbReference type="PANTHER" id="PTHR42881">
    <property type="entry name" value="PROLYL ENDOPEPTIDASE"/>
    <property type="match status" value="1"/>
</dbReference>
<evidence type="ECO:0000256" key="1">
    <source>
        <dbReference type="ARBA" id="ARBA00001070"/>
    </source>
</evidence>
<evidence type="ECO:0000313" key="8">
    <source>
        <dbReference type="EMBL" id="TWE18868.1"/>
    </source>
</evidence>
<dbReference type="Proteomes" id="UP000318416">
    <property type="component" value="Unassembled WGS sequence"/>
</dbReference>
<dbReference type="InterPro" id="IPR002470">
    <property type="entry name" value="Peptidase_S9A"/>
</dbReference>
<dbReference type="Pfam" id="PF00326">
    <property type="entry name" value="Peptidase_S9"/>
    <property type="match status" value="1"/>
</dbReference>
<evidence type="ECO:0000256" key="4">
    <source>
        <dbReference type="ARBA" id="ARBA00022801"/>
    </source>
</evidence>
<dbReference type="RefSeq" id="WP_145792333.1">
    <property type="nucleotide sequence ID" value="NZ_BAAABR010000031.1"/>
</dbReference>
<dbReference type="Gene3D" id="3.40.50.1820">
    <property type="entry name" value="alpha/beta hydrolase"/>
    <property type="match status" value="1"/>
</dbReference>
<proteinExistence type="predicted"/>
<keyword evidence="5" id="KW-0720">Serine protease</keyword>
<dbReference type="GO" id="GO:0004252">
    <property type="term" value="F:serine-type endopeptidase activity"/>
    <property type="evidence" value="ECO:0007669"/>
    <property type="project" value="UniProtKB-EC"/>
</dbReference>
<dbReference type="PANTHER" id="PTHR42881:SF2">
    <property type="entry name" value="PROLYL ENDOPEPTIDASE"/>
    <property type="match status" value="1"/>
</dbReference>
<feature type="domain" description="Peptidase S9 prolyl oligopeptidase catalytic" evidence="6">
    <location>
        <begin position="476"/>
        <end position="683"/>
    </location>
</feature>
<evidence type="ECO:0000259" key="7">
    <source>
        <dbReference type="Pfam" id="PF02897"/>
    </source>
</evidence>
<dbReference type="InterPro" id="IPR051167">
    <property type="entry name" value="Prolyl_oligopep/macrocyclase"/>
</dbReference>
<keyword evidence="9" id="KW-1185">Reference proteome</keyword>
<dbReference type="InterPro" id="IPR029058">
    <property type="entry name" value="AB_hydrolase_fold"/>
</dbReference>
<dbReference type="PRINTS" id="PR00862">
    <property type="entry name" value="PROLIGOPTASE"/>
</dbReference>
<comment type="catalytic activity">
    <reaction evidence="1">
        <text>Hydrolysis of Pro-|-Xaa &gt;&gt; Ala-|-Xaa in oligopeptides.</text>
        <dbReference type="EC" id="3.4.21.26"/>
    </reaction>
</comment>
<dbReference type="SUPFAM" id="SSF53474">
    <property type="entry name" value="alpha/beta-Hydrolases"/>
    <property type="match status" value="1"/>
</dbReference>
<organism evidence="8 9">
    <name type="scientific">Kitasatospora atroaurantiaca</name>
    <dbReference type="NCBI Taxonomy" id="285545"/>
    <lineage>
        <taxon>Bacteria</taxon>
        <taxon>Bacillati</taxon>
        <taxon>Actinomycetota</taxon>
        <taxon>Actinomycetes</taxon>
        <taxon>Kitasatosporales</taxon>
        <taxon>Streptomycetaceae</taxon>
        <taxon>Kitasatospora</taxon>
    </lineage>
</organism>
<dbReference type="Pfam" id="PF02897">
    <property type="entry name" value="Peptidase_S9_N"/>
    <property type="match status" value="1"/>
</dbReference>
<dbReference type="GO" id="GO:0070012">
    <property type="term" value="F:oligopeptidase activity"/>
    <property type="evidence" value="ECO:0007669"/>
    <property type="project" value="TreeGrafter"/>
</dbReference>
<comment type="caution">
    <text evidence="8">The sequence shown here is derived from an EMBL/GenBank/DDBJ whole genome shotgun (WGS) entry which is preliminary data.</text>
</comment>
<dbReference type="SUPFAM" id="SSF50993">
    <property type="entry name" value="Peptidase/esterase 'gauge' domain"/>
    <property type="match status" value="1"/>
</dbReference>
<dbReference type="GO" id="GO:0005829">
    <property type="term" value="C:cytosol"/>
    <property type="evidence" value="ECO:0007669"/>
    <property type="project" value="TreeGrafter"/>
</dbReference>
<dbReference type="EMBL" id="VIVR01000001">
    <property type="protein sequence ID" value="TWE18868.1"/>
    <property type="molecule type" value="Genomic_DNA"/>
</dbReference>
<dbReference type="GO" id="GO:0006508">
    <property type="term" value="P:proteolysis"/>
    <property type="evidence" value="ECO:0007669"/>
    <property type="project" value="UniProtKB-KW"/>
</dbReference>
<dbReference type="AlphaFoldDB" id="A0A561ETC5"/>
<dbReference type="Gene3D" id="2.130.10.120">
    <property type="entry name" value="Prolyl oligopeptidase, N-terminal domain"/>
    <property type="match status" value="1"/>
</dbReference>
<evidence type="ECO:0000256" key="2">
    <source>
        <dbReference type="ARBA" id="ARBA00011897"/>
    </source>
</evidence>
<sequence>MTGPVEYPPAPRAELVEDLHGHRVADPYRALEDPADPRTEAWSAAQDELYRQVRAGWPDLGRLRERVGELLDTGSVSAPLVHGARSFHTRQEPGQDQPVLVVVEDGRARTLLDPQVIDPTGRTVLDEWSVSLEGERVAVQTSVGGTEDSVLHVLDVATGTVLDGPIDRLRRSSVAWLAGGEAFSYVRRLPPELNPGEERYHRRVWLHRIGTDPAEDVQIFGEGRAASQFYAVATDGRLLTVTATAGASPRTDIWVADLADHTGGSPERPLLRPVQEGVDARTAAYPRGGALYLRTQREAPRGRVELVDGARRRVLVPEDPEAVLEDFAVLDGPELPRPLALVTRTRHALSEITVHDLATGERLGEVRLPGSGTVGRLRVRSEPGHEAWFGYSDHVTPSRVLHFDGRTGRTEPWASPARTPASGVKTCQLVYRSHDGTPVRMFVISPTGRPDRPRPTVLSGYGGFGASIVPGYAAQALAWAEAGGVYAFACLRGGGEEGEEWHRAGRRERKQNTFDDLDAAADHLVAEGWADRERLGLVGSSNGGLTVAAALTQHPEKYAAVACVAPLLDMVRYELSGMGPSWRDEYGSAEEPGELATLLGYSPYHAVRPGVRYPAVLFGVADGDTRVDPLHARKMCAALQDASAGEGPVLLRRESGVGHGVRGVEATAGLFAELLAFLFDRLGMPN</sequence>
<evidence type="ECO:0000259" key="6">
    <source>
        <dbReference type="Pfam" id="PF00326"/>
    </source>
</evidence>